<dbReference type="AlphaFoldDB" id="A0A370KBH0"/>
<proteinExistence type="predicted"/>
<evidence type="ECO:0000313" key="2">
    <source>
        <dbReference type="Proteomes" id="UP000254711"/>
    </source>
</evidence>
<accession>A0A370KBH0</accession>
<organism evidence="1 2">
    <name type="scientific">Dyella solisilvae</name>
    <dbReference type="NCBI Taxonomy" id="1920168"/>
    <lineage>
        <taxon>Bacteria</taxon>
        <taxon>Pseudomonadati</taxon>
        <taxon>Pseudomonadota</taxon>
        <taxon>Gammaproteobacteria</taxon>
        <taxon>Lysobacterales</taxon>
        <taxon>Rhodanobacteraceae</taxon>
        <taxon>Dyella</taxon>
    </lineage>
</organism>
<sequence>MPLIVLLVLASFEGAAMNRTMISALLVLACLLLAGCGHPRPIEDSESCGKQMTDLQNAVESGAMTKKEFDHAHKALMKRCLAHGES</sequence>
<dbReference type="Proteomes" id="UP000254711">
    <property type="component" value="Unassembled WGS sequence"/>
</dbReference>
<protein>
    <recommendedName>
        <fullName evidence="3">SHOCT domain-containing protein</fullName>
    </recommendedName>
</protein>
<evidence type="ECO:0000313" key="1">
    <source>
        <dbReference type="EMBL" id="RDI99996.1"/>
    </source>
</evidence>
<keyword evidence="2" id="KW-1185">Reference proteome</keyword>
<comment type="caution">
    <text evidence="1">The sequence shown here is derived from an EMBL/GenBank/DDBJ whole genome shotgun (WGS) entry which is preliminary data.</text>
</comment>
<evidence type="ECO:0008006" key="3">
    <source>
        <dbReference type="Google" id="ProtNLM"/>
    </source>
</evidence>
<name>A0A370KBH0_9GAMM</name>
<gene>
    <name evidence="1" type="ORF">DVT68_03990</name>
</gene>
<dbReference type="EMBL" id="QQSY01000001">
    <property type="protein sequence ID" value="RDI99996.1"/>
    <property type="molecule type" value="Genomic_DNA"/>
</dbReference>
<dbReference type="RefSeq" id="WP_114823726.1">
    <property type="nucleotide sequence ID" value="NZ_QQSY01000001.1"/>
</dbReference>
<dbReference type="OrthoDB" id="5957495at2"/>
<reference evidence="1 2" key="1">
    <citation type="submission" date="2018-07" db="EMBL/GenBank/DDBJ databases">
        <title>Dyella solisilvae sp. nov., isolated from the pine and broad-leaved mixed forest soil.</title>
        <authorList>
            <person name="Gao Z."/>
            <person name="Qiu L."/>
        </authorList>
    </citation>
    <scope>NUCLEOTIDE SEQUENCE [LARGE SCALE GENOMIC DNA]</scope>
    <source>
        <strain evidence="1 2">DHG54</strain>
    </source>
</reference>